<dbReference type="RefSeq" id="WP_343046579.1">
    <property type="nucleotide sequence ID" value="NZ_JACBZY010000001.1"/>
</dbReference>
<proteinExistence type="predicted"/>
<feature type="transmembrane region" description="Helical" evidence="2">
    <location>
        <begin position="112"/>
        <end position="130"/>
    </location>
</feature>
<organism evidence="3 4">
    <name type="scientific">Schumannella luteola</name>
    <dbReference type="NCBI Taxonomy" id="472059"/>
    <lineage>
        <taxon>Bacteria</taxon>
        <taxon>Bacillati</taxon>
        <taxon>Actinomycetota</taxon>
        <taxon>Actinomycetes</taxon>
        <taxon>Micrococcales</taxon>
        <taxon>Microbacteriaceae</taxon>
        <taxon>Schumannella</taxon>
    </lineage>
</organism>
<protein>
    <submittedName>
        <fullName evidence="3">Putative membrane protein</fullName>
    </submittedName>
</protein>
<feature type="region of interest" description="Disordered" evidence="1">
    <location>
        <begin position="1"/>
        <end position="26"/>
    </location>
</feature>
<feature type="transmembrane region" description="Helical" evidence="2">
    <location>
        <begin position="145"/>
        <end position="162"/>
    </location>
</feature>
<feature type="transmembrane region" description="Helical" evidence="2">
    <location>
        <begin position="39"/>
        <end position="58"/>
    </location>
</feature>
<comment type="caution">
    <text evidence="3">The sequence shown here is derived from an EMBL/GenBank/DDBJ whole genome shotgun (WGS) entry which is preliminary data.</text>
</comment>
<evidence type="ECO:0000256" key="2">
    <source>
        <dbReference type="SAM" id="Phobius"/>
    </source>
</evidence>
<dbReference type="EMBL" id="JACBZY010000001">
    <property type="protein sequence ID" value="NYG97963.1"/>
    <property type="molecule type" value="Genomic_DNA"/>
</dbReference>
<feature type="transmembrane region" description="Helical" evidence="2">
    <location>
        <begin position="82"/>
        <end position="100"/>
    </location>
</feature>
<evidence type="ECO:0000313" key="3">
    <source>
        <dbReference type="EMBL" id="NYG97963.1"/>
    </source>
</evidence>
<reference evidence="3 4" key="1">
    <citation type="submission" date="2020-07" db="EMBL/GenBank/DDBJ databases">
        <title>Sequencing the genomes of 1000 actinobacteria strains.</title>
        <authorList>
            <person name="Klenk H.-P."/>
        </authorList>
    </citation>
    <scope>NUCLEOTIDE SEQUENCE [LARGE SCALE GENOMIC DNA]</scope>
    <source>
        <strain evidence="3 4">DSM 23141</strain>
    </source>
</reference>
<sequence>MARARNHDRTNGDARDRDETGEELDGVEIAERPSGIRRLARVALGVALVGAGIGHLTFARRDFRAQVPRGVTEATGFSEDQVVLMSGIAEIGLGGALAVLGRGRRDRRRLGVVAALFFAAVFPGNVAQWVNRRDGFGLDTDDKRALRLLGQPLLIAWALWSTRR</sequence>
<name>A0A852Y6N1_9MICO</name>
<gene>
    <name evidence="3" type="ORF">BJ979_000589</name>
</gene>
<dbReference type="PANTHER" id="PTHR36974">
    <property type="entry name" value="MEMBRANE PROTEIN-RELATED"/>
    <property type="match status" value="1"/>
</dbReference>
<dbReference type="PANTHER" id="PTHR36974:SF1">
    <property type="entry name" value="DOXX FAMILY MEMBRANE PROTEIN"/>
    <property type="match status" value="1"/>
</dbReference>
<keyword evidence="2" id="KW-0472">Membrane</keyword>
<evidence type="ECO:0000313" key="4">
    <source>
        <dbReference type="Proteomes" id="UP000553888"/>
    </source>
</evidence>
<feature type="compositionally biased region" description="Basic and acidic residues" evidence="1">
    <location>
        <begin position="1"/>
        <end position="18"/>
    </location>
</feature>
<keyword evidence="2" id="KW-1133">Transmembrane helix</keyword>
<accession>A0A852Y6N1</accession>
<dbReference type="Proteomes" id="UP000553888">
    <property type="component" value="Unassembled WGS sequence"/>
</dbReference>
<keyword evidence="2" id="KW-0812">Transmembrane</keyword>
<evidence type="ECO:0000256" key="1">
    <source>
        <dbReference type="SAM" id="MobiDB-lite"/>
    </source>
</evidence>
<dbReference type="AlphaFoldDB" id="A0A852Y6N1"/>
<keyword evidence="4" id="KW-1185">Reference proteome</keyword>